<sequence length="82" mass="9714">MEASSIGKWRNESSSLQWSSIVNWWNEFHHLYRQLEMTIFCHFLRPLPDGSGLTLAGMIEQTQIISFLFIFINFENKSNLYL</sequence>
<accession>N0ABV0</accession>
<name>N0ABV0_9AGAM</name>
<dbReference type="AlphaFoldDB" id="N0ABV0"/>
<gene>
    <name evidence="1" type="ORF">RSOL_m00890</name>
</gene>
<keyword evidence="1" id="KW-0496">Mitochondrion</keyword>
<evidence type="ECO:0000313" key="1">
    <source>
        <dbReference type="EMBL" id="AGK45410.1"/>
    </source>
</evidence>
<organism evidence="1">
    <name type="scientific">Rhizoctonia solani</name>
    <dbReference type="NCBI Taxonomy" id="456999"/>
    <lineage>
        <taxon>Eukaryota</taxon>
        <taxon>Fungi</taxon>
        <taxon>Dikarya</taxon>
        <taxon>Basidiomycota</taxon>
        <taxon>Agaricomycotina</taxon>
        <taxon>Agaricomycetes</taxon>
        <taxon>Cantharellales</taxon>
        <taxon>Ceratobasidiaceae</taxon>
        <taxon>Rhizoctonia</taxon>
    </lineage>
</organism>
<dbReference type="RefSeq" id="YP_008082032.1">
    <property type="nucleotide sequence ID" value="NC_021436.1"/>
</dbReference>
<geneLocation type="mitochondrion" evidence="1"/>
<dbReference type="EMBL" id="KC352446">
    <property type="protein sequence ID" value="AGK45410.1"/>
    <property type="molecule type" value="Genomic_DNA"/>
</dbReference>
<protein>
    <submittedName>
        <fullName evidence="1">Uncharacterized protein</fullName>
    </submittedName>
</protein>
<dbReference type="GeneID" id="16029532"/>
<reference evidence="1" key="1">
    <citation type="submission" date="2012-12" db="EMBL/GenBank/DDBJ databases">
        <authorList>
            <person name="Pakala S."/>
            <person name="Fedorova N."/>
            <person name="Joardar V."/>
            <person name="Shabalina S."/>
            <person name="Hostetler J."/>
            <person name="Pakala S."/>
            <person name="Zafar N."/>
            <person name="Nierman W."/>
            <person name="Cubeta M."/>
        </authorList>
    </citation>
    <scope>NUCLEOTIDE SEQUENCE</scope>
    <source>
        <strain evidence="1">AG3 Rhs1AP</strain>
    </source>
</reference>
<proteinExistence type="predicted"/>
<reference evidence="1" key="2">
    <citation type="journal article" date="2014" name="FEMS Microbiol. Lett.">
        <title>Mobile elements and mitochondrial genome expansion in the soil fungus and potato pathogen Rhizoctonia solani AG-3.</title>
        <authorList>
            <person name="Losada L."/>
            <person name="Pakala S.B."/>
            <person name="Fedorova N.D."/>
            <person name="Joardar V."/>
            <person name="Shabalina S.A."/>
            <person name="Hostetler J."/>
            <person name="Pakala S.M."/>
            <person name="Zafar N."/>
            <person name="Thomas E."/>
            <person name="Rodriguez-Carres M."/>
            <person name="Dean R."/>
            <person name="Vilgalys R."/>
            <person name="Nierman W.C."/>
            <person name="Cubeta M.A."/>
        </authorList>
    </citation>
    <scope>NUCLEOTIDE SEQUENCE</scope>
    <source>
        <strain evidence="1">AG3 Rhs1AP</strain>
    </source>
</reference>